<feature type="compositionally biased region" description="Polar residues" evidence="10">
    <location>
        <begin position="330"/>
        <end position="340"/>
    </location>
</feature>
<accession>A0A6A4QHF7</accession>
<keyword evidence="4" id="KW-1017">Isopeptide bond</keyword>
<keyword evidence="11" id="KW-0479">Metal-binding</keyword>
<dbReference type="GO" id="GO:0006355">
    <property type="term" value="P:regulation of DNA-templated transcription"/>
    <property type="evidence" value="ECO:0007669"/>
    <property type="project" value="InterPro"/>
</dbReference>
<keyword evidence="8" id="KW-0804">Transcription</keyword>
<keyword evidence="5" id="KW-0597">Phosphoprotein</keyword>
<feature type="region of interest" description="Disordered" evidence="10">
    <location>
        <begin position="318"/>
        <end position="350"/>
    </location>
</feature>
<evidence type="ECO:0000256" key="5">
    <source>
        <dbReference type="ARBA" id="ARBA00022553"/>
    </source>
</evidence>
<organism evidence="11 12">
    <name type="scientific">Lupinus albus</name>
    <name type="common">White lupine</name>
    <name type="synonym">Lupinus termis</name>
    <dbReference type="NCBI Taxonomy" id="3870"/>
    <lineage>
        <taxon>Eukaryota</taxon>
        <taxon>Viridiplantae</taxon>
        <taxon>Streptophyta</taxon>
        <taxon>Embryophyta</taxon>
        <taxon>Tracheophyta</taxon>
        <taxon>Spermatophyta</taxon>
        <taxon>Magnoliopsida</taxon>
        <taxon>eudicotyledons</taxon>
        <taxon>Gunneridae</taxon>
        <taxon>Pentapetalae</taxon>
        <taxon>rosids</taxon>
        <taxon>fabids</taxon>
        <taxon>Fabales</taxon>
        <taxon>Fabaceae</taxon>
        <taxon>Papilionoideae</taxon>
        <taxon>50 kb inversion clade</taxon>
        <taxon>genistoids sensu lato</taxon>
        <taxon>core genistoids</taxon>
        <taxon>Genisteae</taxon>
        <taxon>Lupinus</taxon>
    </lineage>
</organism>
<evidence type="ECO:0000256" key="2">
    <source>
        <dbReference type="ARBA" id="ARBA00004496"/>
    </source>
</evidence>
<dbReference type="GO" id="GO:0005634">
    <property type="term" value="C:nucleus"/>
    <property type="evidence" value="ECO:0007669"/>
    <property type="project" value="UniProtKB-SubCell"/>
</dbReference>
<feature type="compositionally biased region" description="Low complexity" evidence="10">
    <location>
        <begin position="129"/>
        <end position="143"/>
    </location>
</feature>
<evidence type="ECO:0000256" key="1">
    <source>
        <dbReference type="ARBA" id="ARBA00004123"/>
    </source>
</evidence>
<evidence type="ECO:0000256" key="4">
    <source>
        <dbReference type="ARBA" id="ARBA00022499"/>
    </source>
</evidence>
<evidence type="ECO:0000313" key="11">
    <source>
        <dbReference type="EMBL" id="KAE9613578.1"/>
    </source>
</evidence>
<sequence length="350" mass="40557">MSRYYFSICLETPAILANQNPSNHTHSTTLQRFIFSYSTERERYIFLESFRMGTGRKKNEACVAAEDVTEDSENEREMDTSGYEQIREQRIRENKERMHKLGLLGLSLHLKKQNEKPPSDKKRKTTLHSASLPPQRRSSRLSTLEPVNYSDFFGKVKRESSIKEEKEVEIYIPEGQTPEVYTEEQEKLLGDCETVWELFVDGYDEDGERIYDQIKGETCHQCRQKTLGQHTGCNNCELPHGQLCGDCLYMRYGENVIEANGNSKWICPVCRKICNCSRCRRANGWMPTGNIYRKVLKMGFKSVAHYLIQTYRSEKSMEGSDAKNPIAVKESQTSADTTVNRPRRRRGLRN</sequence>
<keyword evidence="6" id="KW-0832">Ubl conjugation</keyword>
<keyword evidence="7" id="KW-0805">Transcription regulation</keyword>
<dbReference type="GO" id="GO:0005737">
    <property type="term" value="C:cytoplasm"/>
    <property type="evidence" value="ECO:0007669"/>
    <property type="project" value="UniProtKB-SubCell"/>
</dbReference>
<dbReference type="InterPro" id="IPR018866">
    <property type="entry name" value="Znf-4CXXC_R1"/>
</dbReference>
<evidence type="ECO:0000256" key="6">
    <source>
        <dbReference type="ARBA" id="ARBA00022843"/>
    </source>
</evidence>
<evidence type="ECO:0000256" key="7">
    <source>
        <dbReference type="ARBA" id="ARBA00023015"/>
    </source>
</evidence>
<dbReference type="OrthoDB" id="298344at2759"/>
<name>A0A6A4QHF7_LUPAL</name>
<evidence type="ECO:0000256" key="9">
    <source>
        <dbReference type="ARBA" id="ARBA00023242"/>
    </source>
</evidence>
<dbReference type="AlphaFoldDB" id="A0A6A4QHF7"/>
<keyword evidence="3" id="KW-0963">Cytoplasm</keyword>
<dbReference type="Proteomes" id="UP000447434">
    <property type="component" value="Chromosome 5"/>
</dbReference>
<dbReference type="PANTHER" id="PTHR31169:SF33">
    <property type="entry name" value="CELL DIVISION CYCLE-ASSOCIATED 7-LIKE PROTEIN"/>
    <property type="match status" value="1"/>
</dbReference>
<comment type="caution">
    <text evidence="11">The sequence shown here is derived from an EMBL/GenBank/DDBJ whole genome shotgun (WGS) entry which is preliminary data.</text>
</comment>
<dbReference type="Pfam" id="PF10497">
    <property type="entry name" value="zf-4CXXC_R1"/>
    <property type="match status" value="1"/>
</dbReference>
<dbReference type="GO" id="GO:0008270">
    <property type="term" value="F:zinc ion binding"/>
    <property type="evidence" value="ECO:0007669"/>
    <property type="project" value="UniProtKB-KW"/>
</dbReference>
<evidence type="ECO:0000256" key="3">
    <source>
        <dbReference type="ARBA" id="ARBA00022490"/>
    </source>
</evidence>
<keyword evidence="11" id="KW-0862">Zinc</keyword>
<gene>
    <name evidence="11" type="ORF">Lalb_Chr05g0218911</name>
</gene>
<feature type="compositionally biased region" description="Basic residues" evidence="10">
    <location>
        <begin position="341"/>
        <end position="350"/>
    </location>
</feature>
<dbReference type="EMBL" id="WOCE01000005">
    <property type="protein sequence ID" value="KAE9613578.1"/>
    <property type="molecule type" value="Genomic_DNA"/>
</dbReference>
<proteinExistence type="predicted"/>
<keyword evidence="9" id="KW-0539">Nucleus</keyword>
<dbReference type="InterPro" id="IPR040221">
    <property type="entry name" value="CDCA7/CDA7L"/>
</dbReference>
<comment type="subcellular location">
    <subcellularLocation>
        <location evidence="2">Cytoplasm</location>
    </subcellularLocation>
    <subcellularLocation>
        <location evidence="1">Nucleus</location>
    </subcellularLocation>
</comment>
<evidence type="ECO:0000256" key="10">
    <source>
        <dbReference type="SAM" id="MobiDB-lite"/>
    </source>
</evidence>
<evidence type="ECO:0000256" key="8">
    <source>
        <dbReference type="ARBA" id="ARBA00023163"/>
    </source>
</evidence>
<reference evidence="12" key="1">
    <citation type="journal article" date="2020" name="Nat. Commun.">
        <title>Genome sequence of the cluster root forming white lupin.</title>
        <authorList>
            <person name="Hufnagel B."/>
            <person name="Marques A."/>
            <person name="Soriano A."/>
            <person name="Marques L."/>
            <person name="Divol F."/>
            <person name="Doumas P."/>
            <person name="Sallet E."/>
            <person name="Mancinotti D."/>
            <person name="Carrere S."/>
            <person name="Marande W."/>
            <person name="Arribat S."/>
            <person name="Keller J."/>
            <person name="Huneau C."/>
            <person name="Blein T."/>
            <person name="Aime D."/>
            <person name="Laguerre M."/>
            <person name="Taylor J."/>
            <person name="Schubert V."/>
            <person name="Nelson M."/>
            <person name="Geu-Flores F."/>
            <person name="Crespi M."/>
            <person name="Gallardo-Guerrero K."/>
            <person name="Delaux P.-M."/>
            <person name="Salse J."/>
            <person name="Berges H."/>
            <person name="Guyot R."/>
            <person name="Gouzy J."/>
            <person name="Peret B."/>
        </authorList>
    </citation>
    <scope>NUCLEOTIDE SEQUENCE [LARGE SCALE GENOMIC DNA]</scope>
    <source>
        <strain evidence="12">cv. Amiga</strain>
    </source>
</reference>
<dbReference type="PANTHER" id="PTHR31169">
    <property type="entry name" value="OS05G0300700 PROTEIN"/>
    <property type="match status" value="1"/>
</dbReference>
<protein>
    <submittedName>
        <fullName evidence="11">Putative Zinc-finger domain of monoamine-oxidase A repressor R1</fullName>
    </submittedName>
</protein>
<feature type="region of interest" description="Disordered" evidence="10">
    <location>
        <begin position="109"/>
        <end position="143"/>
    </location>
</feature>
<keyword evidence="11" id="KW-0863">Zinc-finger</keyword>
<keyword evidence="12" id="KW-1185">Reference proteome</keyword>
<evidence type="ECO:0000313" key="12">
    <source>
        <dbReference type="Proteomes" id="UP000447434"/>
    </source>
</evidence>